<evidence type="ECO:0000313" key="9">
    <source>
        <dbReference type="Proteomes" id="UP000269721"/>
    </source>
</evidence>
<dbReference type="SUPFAM" id="SSF53335">
    <property type="entry name" value="S-adenosyl-L-methionine-dependent methyltransferases"/>
    <property type="match status" value="1"/>
</dbReference>
<dbReference type="Pfam" id="PF06859">
    <property type="entry name" value="Bin3"/>
    <property type="match status" value="1"/>
</dbReference>
<organism evidence="8 9">
    <name type="scientific">Blyttiomyces helicus</name>
    <dbReference type="NCBI Taxonomy" id="388810"/>
    <lineage>
        <taxon>Eukaryota</taxon>
        <taxon>Fungi</taxon>
        <taxon>Fungi incertae sedis</taxon>
        <taxon>Chytridiomycota</taxon>
        <taxon>Chytridiomycota incertae sedis</taxon>
        <taxon>Chytridiomycetes</taxon>
        <taxon>Chytridiomycetes incertae sedis</taxon>
        <taxon>Blyttiomyces</taxon>
    </lineage>
</organism>
<keyword evidence="2 6" id="KW-0489">Methyltransferase</keyword>
<dbReference type="Gene3D" id="3.40.50.150">
    <property type="entry name" value="Vaccinia Virus protein VP39"/>
    <property type="match status" value="1"/>
</dbReference>
<dbReference type="Proteomes" id="UP000269721">
    <property type="component" value="Unassembled WGS sequence"/>
</dbReference>
<evidence type="ECO:0000256" key="6">
    <source>
        <dbReference type="RuleBase" id="RU367087"/>
    </source>
</evidence>
<comment type="similarity">
    <text evidence="1 6">Belongs to the methyltransferase superfamily.</text>
</comment>
<evidence type="ECO:0000256" key="1">
    <source>
        <dbReference type="ARBA" id="ARBA00008361"/>
    </source>
</evidence>
<sequence length="251" mass="28036">FSLGNYDNYYGKRTAHSRVDPRLAMLDPEWFRGARVLDVGCNSGFVTVAIGAHFSPAFVEGVDVDPGLIKKARLYLAQRGSVDADGNAVHRPAQALSRGRNLDYFPLSCPVNLGPLPIITLPPPTPSKSDASNSALPAPPPLFPHNVRFRCGNWLQEPNPSTSALKFDAILLLSVTKWIHLNWGDEGIRRLFRRCYHTLEKGGRLILEPQPLNGYKKRADMSDEMKRHFTEMKLVPDDFERVLLEEVGFAS</sequence>
<accession>A0A4P9WD81</accession>
<evidence type="ECO:0000256" key="2">
    <source>
        <dbReference type="ARBA" id="ARBA00022603"/>
    </source>
</evidence>
<dbReference type="PANTHER" id="PTHR12315:SF0">
    <property type="entry name" value="7SK SNRNA METHYLPHOSPHATE CAPPING ENZYME"/>
    <property type="match status" value="1"/>
</dbReference>
<dbReference type="AlphaFoldDB" id="A0A4P9WD81"/>
<dbReference type="InterPro" id="IPR024160">
    <property type="entry name" value="BIN3_SAM-bd_dom"/>
</dbReference>
<keyword evidence="4 5" id="KW-0949">S-adenosyl-L-methionine</keyword>
<evidence type="ECO:0000256" key="3">
    <source>
        <dbReference type="ARBA" id="ARBA00022679"/>
    </source>
</evidence>
<reference evidence="9" key="1">
    <citation type="journal article" date="2018" name="Nat. Microbiol.">
        <title>Leveraging single-cell genomics to expand the fungal tree of life.</title>
        <authorList>
            <person name="Ahrendt S.R."/>
            <person name="Quandt C.A."/>
            <person name="Ciobanu D."/>
            <person name="Clum A."/>
            <person name="Salamov A."/>
            <person name="Andreopoulos B."/>
            <person name="Cheng J.F."/>
            <person name="Woyke T."/>
            <person name="Pelin A."/>
            <person name="Henrissat B."/>
            <person name="Reynolds N.K."/>
            <person name="Benny G.L."/>
            <person name="Smith M.E."/>
            <person name="James T.Y."/>
            <person name="Grigoriev I.V."/>
        </authorList>
    </citation>
    <scope>NUCLEOTIDE SEQUENCE [LARGE SCALE GENOMIC DNA]</scope>
</reference>
<dbReference type="GO" id="GO:0017069">
    <property type="term" value="F:snRNA binding"/>
    <property type="evidence" value="ECO:0007669"/>
    <property type="project" value="TreeGrafter"/>
</dbReference>
<dbReference type="EC" id="2.1.1.-" evidence="6"/>
<evidence type="ECO:0000256" key="5">
    <source>
        <dbReference type="PROSITE-ProRule" id="PRU00848"/>
    </source>
</evidence>
<proteinExistence type="inferred from homology"/>
<dbReference type="GO" id="GO:0032259">
    <property type="term" value="P:methylation"/>
    <property type="evidence" value="ECO:0007669"/>
    <property type="project" value="UniProtKB-KW"/>
</dbReference>
<feature type="non-terminal residue" evidence="8">
    <location>
        <position position="251"/>
    </location>
</feature>
<feature type="non-terminal residue" evidence="8">
    <location>
        <position position="1"/>
    </location>
</feature>
<dbReference type="PROSITE" id="PS51515">
    <property type="entry name" value="BIN3_SAM"/>
    <property type="match status" value="1"/>
</dbReference>
<keyword evidence="3 6" id="KW-0808">Transferase</keyword>
<keyword evidence="9" id="KW-1185">Reference proteome</keyword>
<evidence type="ECO:0000259" key="7">
    <source>
        <dbReference type="PROSITE" id="PS51515"/>
    </source>
</evidence>
<dbReference type="EMBL" id="KZ995457">
    <property type="protein sequence ID" value="RKO90631.1"/>
    <property type="molecule type" value="Genomic_DNA"/>
</dbReference>
<name>A0A4P9WD81_9FUNG</name>
<feature type="domain" description="Bin3-type SAM" evidence="7">
    <location>
        <begin position="20"/>
        <end position="251"/>
    </location>
</feature>
<dbReference type="OrthoDB" id="540004at2759"/>
<evidence type="ECO:0000256" key="4">
    <source>
        <dbReference type="ARBA" id="ARBA00022691"/>
    </source>
</evidence>
<dbReference type="CDD" id="cd02440">
    <property type="entry name" value="AdoMet_MTases"/>
    <property type="match status" value="1"/>
</dbReference>
<protein>
    <recommendedName>
        <fullName evidence="6">RNA methyltransferase</fullName>
        <ecNumber evidence="6">2.1.1.-</ecNumber>
    </recommendedName>
</protein>
<evidence type="ECO:0000313" key="8">
    <source>
        <dbReference type="EMBL" id="RKO90631.1"/>
    </source>
</evidence>
<dbReference type="InterPro" id="IPR029063">
    <property type="entry name" value="SAM-dependent_MTases_sf"/>
</dbReference>
<dbReference type="InterPro" id="IPR010675">
    <property type="entry name" value="Bin3_C"/>
</dbReference>
<dbReference type="GO" id="GO:0008171">
    <property type="term" value="F:O-methyltransferase activity"/>
    <property type="evidence" value="ECO:0007669"/>
    <property type="project" value="UniProtKB-UniRule"/>
</dbReference>
<dbReference type="GO" id="GO:0008173">
    <property type="term" value="F:RNA methyltransferase activity"/>
    <property type="evidence" value="ECO:0007669"/>
    <property type="project" value="UniProtKB-UniRule"/>
</dbReference>
<dbReference type="PANTHER" id="PTHR12315">
    <property type="entry name" value="BICOID-INTERACTING PROTEIN RELATED"/>
    <property type="match status" value="1"/>
</dbReference>
<gene>
    <name evidence="8" type="ORF">BDK51DRAFT_14480</name>
</gene>
<dbReference type="InterPro" id="IPR039772">
    <property type="entry name" value="Bin3-like"/>
</dbReference>
<dbReference type="GO" id="GO:0040031">
    <property type="term" value="P:snRNA modification"/>
    <property type="evidence" value="ECO:0007669"/>
    <property type="project" value="TreeGrafter"/>
</dbReference>